<name>A0A858RAV2_9PROT</name>
<gene>
    <name evidence="2" type="ORF">HHL28_14390</name>
</gene>
<keyword evidence="1" id="KW-0175">Coiled coil</keyword>
<evidence type="ECO:0000313" key="3">
    <source>
        <dbReference type="Proteomes" id="UP000501891"/>
    </source>
</evidence>
<keyword evidence="3" id="KW-1185">Reference proteome</keyword>
<dbReference type="EMBL" id="CP051775">
    <property type="protein sequence ID" value="QJE74116.1"/>
    <property type="molecule type" value="Genomic_DNA"/>
</dbReference>
<proteinExistence type="predicted"/>
<dbReference type="Proteomes" id="UP000501891">
    <property type="component" value="Chromosome"/>
</dbReference>
<dbReference type="KEGG" id="acru:HHL28_14390"/>
<organism evidence="2 3">
    <name type="scientific">Aerophototrophica crusticola</name>
    <dbReference type="NCBI Taxonomy" id="1709002"/>
    <lineage>
        <taxon>Bacteria</taxon>
        <taxon>Pseudomonadati</taxon>
        <taxon>Pseudomonadota</taxon>
        <taxon>Alphaproteobacteria</taxon>
        <taxon>Rhodospirillales</taxon>
        <taxon>Rhodospirillaceae</taxon>
        <taxon>Aerophototrophica</taxon>
    </lineage>
</organism>
<protein>
    <submittedName>
        <fullName evidence="2">Uncharacterized protein</fullName>
    </submittedName>
</protein>
<accession>A0A858RAV2</accession>
<evidence type="ECO:0000256" key="1">
    <source>
        <dbReference type="SAM" id="Coils"/>
    </source>
</evidence>
<dbReference type="AlphaFoldDB" id="A0A858RAV2"/>
<sequence length="178" mass="19424">MSSTLALFILAFVAAIAAVGLSLARQILLLTRRNGLLRLKERNQMMARQQEDLDKRYRGAQERARQAELDKKAMQANLADVQRRIKLAKDDSYLVVHELGDPTEGRRLFTGTLGLGGMLSGGQPGARDGKLRGVRHLLEVWADTPEEAAKLAKAAYPAEGGYVVSKLQAQSVPAMAAE</sequence>
<reference evidence="2" key="1">
    <citation type="submission" date="2020-04" db="EMBL/GenBank/DDBJ databases">
        <title>A desert anoxygenic phototrophic bacterium fixes CO2 using RubisCO under aerobic conditions.</title>
        <authorList>
            <person name="Tang K."/>
        </authorList>
    </citation>
    <scope>NUCLEOTIDE SEQUENCE [LARGE SCALE GENOMIC DNA]</scope>
    <source>
        <strain evidence="2">MIMtkB3</strain>
    </source>
</reference>
<evidence type="ECO:0000313" key="2">
    <source>
        <dbReference type="EMBL" id="QJE74116.1"/>
    </source>
</evidence>
<feature type="coiled-coil region" evidence="1">
    <location>
        <begin position="36"/>
        <end position="91"/>
    </location>
</feature>